<dbReference type="Proteomes" id="UP000092950">
    <property type="component" value="Chromosome"/>
</dbReference>
<dbReference type="InterPro" id="IPR050631">
    <property type="entry name" value="PheA/TfdB_FAD_monoxygenase"/>
</dbReference>
<dbReference type="Proteomes" id="UP000053096">
    <property type="component" value="Unassembled WGS sequence"/>
</dbReference>
<evidence type="ECO:0000313" key="6">
    <source>
        <dbReference type="Proteomes" id="UP000092950"/>
    </source>
</evidence>
<reference evidence="4 5" key="1">
    <citation type="submission" date="2015-09" db="EMBL/GenBank/DDBJ databases">
        <authorList>
            <person name="Jackson K.R."/>
            <person name="Lunt B.L."/>
            <person name="Fisher J.N.B."/>
            <person name="Gardner A.V."/>
            <person name="Bailey M.E."/>
            <person name="Deus L.M."/>
            <person name="Earl A.S."/>
            <person name="Gibby P.D."/>
            <person name="Hartmann K.A."/>
            <person name="Liu J.E."/>
            <person name="Manci A.M."/>
            <person name="Nielsen D.A."/>
            <person name="Solomon M.B."/>
            <person name="Breakwell D.P."/>
            <person name="Burnett S.H."/>
            <person name="Grose J.H."/>
        </authorList>
    </citation>
    <scope>NUCLEOTIDE SEQUENCE [LARGE SCALE GENOMIC DNA]</scope>
    <source>
        <strain evidence="4 5">2789STDY5608636</strain>
    </source>
</reference>
<dbReference type="EC" id="1.14.13.50" evidence="4"/>
<proteinExistence type="predicted"/>
<feature type="domain" description="FAD-binding" evidence="2">
    <location>
        <begin position="3"/>
        <end position="343"/>
    </location>
</feature>
<dbReference type="InterPro" id="IPR002938">
    <property type="entry name" value="FAD-bd"/>
</dbReference>
<dbReference type="PANTHER" id="PTHR43476">
    <property type="entry name" value="3-(3-HYDROXY-PHENYL)PROPIONATE/3-HYDROXYCINNAMIC ACID HYDROXYLASE"/>
    <property type="match status" value="1"/>
</dbReference>
<accession>A0A0M7EXK8</accession>
<dbReference type="SUPFAM" id="SSF51905">
    <property type="entry name" value="FAD/NAD(P)-binding domain"/>
    <property type="match status" value="1"/>
</dbReference>
<dbReference type="GO" id="GO:0071949">
    <property type="term" value="F:FAD binding"/>
    <property type="evidence" value="ECO:0007669"/>
    <property type="project" value="InterPro"/>
</dbReference>
<dbReference type="PANTHER" id="PTHR43476:SF5">
    <property type="entry name" value="FAD-DEPENDENT MONOOXYGENASE"/>
    <property type="match status" value="1"/>
</dbReference>
<dbReference type="KEGG" id="bpdz:BBN53_17520"/>
<protein>
    <submittedName>
        <fullName evidence="4">Pentachlorophenol 4-monooxygenase</fullName>
        <ecNumber evidence="4">1.14.13.50</ecNumber>
    </submittedName>
</protein>
<organism evidence="4 5">
    <name type="scientific">Bordetella pseudohinzii</name>
    <dbReference type="NCBI Taxonomy" id="1331258"/>
    <lineage>
        <taxon>Bacteria</taxon>
        <taxon>Pseudomonadati</taxon>
        <taxon>Pseudomonadota</taxon>
        <taxon>Betaproteobacteria</taxon>
        <taxon>Burkholderiales</taxon>
        <taxon>Alcaligenaceae</taxon>
        <taxon>Bordetella</taxon>
    </lineage>
</organism>
<dbReference type="Gene3D" id="3.50.50.60">
    <property type="entry name" value="FAD/NAD(P)-binding domain"/>
    <property type="match status" value="1"/>
</dbReference>
<evidence type="ECO:0000313" key="5">
    <source>
        <dbReference type="Proteomes" id="UP000053096"/>
    </source>
</evidence>
<keyword evidence="4" id="KW-0503">Monooxygenase</keyword>
<keyword evidence="6" id="KW-1185">Reference proteome</keyword>
<dbReference type="Pfam" id="PF01494">
    <property type="entry name" value="FAD_binding_3"/>
    <property type="match status" value="1"/>
</dbReference>
<evidence type="ECO:0000259" key="2">
    <source>
        <dbReference type="Pfam" id="PF01494"/>
    </source>
</evidence>
<evidence type="ECO:0000313" key="4">
    <source>
        <dbReference type="EMBL" id="CUI73000.1"/>
    </source>
</evidence>
<keyword evidence="1 4" id="KW-0560">Oxidoreductase</keyword>
<gene>
    <name evidence="4" type="primary">pcpB</name>
    <name evidence="3" type="ORF">BBN53_17520</name>
    <name evidence="4" type="ORF">ERS370011_01961</name>
</gene>
<dbReference type="PRINTS" id="PR00420">
    <property type="entry name" value="RNGMNOXGNASE"/>
</dbReference>
<dbReference type="InterPro" id="IPR036188">
    <property type="entry name" value="FAD/NAD-bd_sf"/>
</dbReference>
<dbReference type="GO" id="GO:0018677">
    <property type="term" value="F:pentachlorophenol monooxygenase activity"/>
    <property type="evidence" value="ECO:0007669"/>
    <property type="project" value="UniProtKB-EC"/>
</dbReference>
<dbReference type="EMBL" id="CYTV01000004">
    <property type="protein sequence ID" value="CUI73000.1"/>
    <property type="molecule type" value="Genomic_DNA"/>
</dbReference>
<dbReference type="AlphaFoldDB" id="A0A0M7EXK8"/>
<evidence type="ECO:0000256" key="1">
    <source>
        <dbReference type="ARBA" id="ARBA00023002"/>
    </source>
</evidence>
<dbReference type="Gene3D" id="3.30.70.2450">
    <property type="match status" value="1"/>
</dbReference>
<sequence>MEKTEVIVAGAGPVGLVAALTLAQAGVQVLLLEKRDQLNQASKASTFHPPTLAILDRLGVFGIMETQAQHVGSQQYRSTERGVIGNLAYDELKGLTSHPFRKHLEQSRLTPLLLEKLRGLPNARVLFGAALDDIEANDEYGVTVSLSHAQGQGKLQARYLIGTDGAHSRVREAAGIAFDATPYPGRVLRARAEPDSLERILPGMQAITYLVSETHSASFLRMPDCWRIILRVPAGVSDEQAMEDAWILDRMQALVPTMGGLPDLVGRDVYGASKAVAVENHKGSVFLCGDAAHLTNTRGGMNMNCGIHDSDAVARAMVTALRDGDRTGLALAAARRLEVAREILLPRTDAMVTQEGSWMERVSQLLGDAAHARDYLYKSAMLDMVDFSA</sequence>
<name>A0A0M7EXK8_9BORD</name>
<dbReference type="OrthoDB" id="3443359at2"/>
<dbReference type="EMBL" id="CP016440">
    <property type="protein sequence ID" value="ANY17517.1"/>
    <property type="molecule type" value="Genomic_DNA"/>
</dbReference>
<reference evidence="3 6" key="2">
    <citation type="submission" date="2016-07" db="EMBL/GenBank/DDBJ databases">
        <title>Complete genome sequences of Bordetella pseudohinzii.</title>
        <authorList>
            <person name="Spilker T."/>
            <person name="Darrah R."/>
            <person name="LiPuma J.J."/>
        </authorList>
    </citation>
    <scope>NUCLEOTIDE SEQUENCE [LARGE SCALE GENOMIC DNA]</scope>
    <source>
        <strain evidence="3 6">HI4681</strain>
    </source>
</reference>
<dbReference type="RefSeq" id="WP_053073196.1">
    <property type="nucleotide sequence ID" value="NZ_CAJGUP010000078.1"/>
</dbReference>
<evidence type="ECO:0000313" key="3">
    <source>
        <dbReference type="EMBL" id="ANY17517.1"/>
    </source>
</evidence>